<evidence type="ECO:0000313" key="2">
    <source>
        <dbReference type="WBParaSite" id="maker-uti_cns_0001559-snap-gene-0.10-mRNA-1"/>
    </source>
</evidence>
<protein>
    <submittedName>
        <fullName evidence="2 3">DUF3707 domain-containing protein</fullName>
    </submittedName>
</protein>
<dbReference type="Proteomes" id="UP000095280">
    <property type="component" value="Unplaced"/>
</dbReference>
<evidence type="ECO:0000313" key="3">
    <source>
        <dbReference type="WBParaSite" id="maker-uti_cns_0047115-snap-gene-0.5-mRNA-1"/>
    </source>
</evidence>
<dbReference type="WBParaSite" id="maker-uti_cns_0001559-snap-gene-0.10-mRNA-1">
    <property type="protein sequence ID" value="maker-uti_cns_0001559-snap-gene-0.10-mRNA-1"/>
    <property type="gene ID" value="maker-uti_cns_0001559-snap-gene-0.10"/>
</dbReference>
<sequence>MQWHTIACDSETAEHPFLCELPAAPGAHCDRKLYLPAFSQSALTSIDLYQSADPKVKSLVDCQVNSMGNCSAVLLADPTSTCAVDLNDASNKQPFAVLNSTIQWSCY</sequence>
<name>A0A1I8GCP3_9PLAT</name>
<organism evidence="1 2">
    <name type="scientific">Macrostomum lignano</name>
    <dbReference type="NCBI Taxonomy" id="282301"/>
    <lineage>
        <taxon>Eukaryota</taxon>
        <taxon>Metazoa</taxon>
        <taxon>Spiralia</taxon>
        <taxon>Lophotrochozoa</taxon>
        <taxon>Platyhelminthes</taxon>
        <taxon>Rhabditophora</taxon>
        <taxon>Macrostomorpha</taxon>
        <taxon>Macrostomida</taxon>
        <taxon>Macrostomidae</taxon>
        <taxon>Macrostomum</taxon>
    </lineage>
</organism>
<proteinExistence type="predicted"/>
<accession>A0A1I8GCP3</accession>
<dbReference type="WBParaSite" id="maker-uti_cns_0047115-snap-gene-0.5-mRNA-1">
    <property type="protein sequence ID" value="maker-uti_cns_0047115-snap-gene-0.5-mRNA-1"/>
    <property type="gene ID" value="maker-uti_cns_0047115-snap-gene-0.5"/>
</dbReference>
<evidence type="ECO:0000313" key="1">
    <source>
        <dbReference type="Proteomes" id="UP000095280"/>
    </source>
</evidence>
<dbReference type="AlphaFoldDB" id="A0A1I8GCP3"/>
<keyword evidence="1" id="KW-1185">Reference proteome</keyword>
<reference evidence="2 3" key="1">
    <citation type="submission" date="2016-11" db="UniProtKB">
        <authorList>
            <consortium name="WormBaseParasite"/>
        </authorList>
    </citation>
    <scope>IDENTIFICATION</scope>
</reference>